<dbReference type="SMART" id="SM00345">
    <property type="entry name" value="HTH_GNTR"/>
    <property type="match status" value="1"/>
</dbReference>
<name>A0A5B2XNU9_9PSEU</name>
<dbReference type="Gene3D" id="1.10.10.10">
    <property type="entry name" value="Winged helix-like DNA-binding domain superfamily/Winged helix DNA-binding domain"/>
    <property type="match status" value="1"/>
</dbReference>
<keyword evidence="2" id="KW-0238">DNA-binding</keyword>
<proteinExistence type="predicted"/>
<dbReference type="EMBL" id="VUOB01000010">
    <property type="protein sequence ID" value="KAA2264815.1"/>
    <property type="molecule type" value="Genomic_DNA"/>
</dbReference>
<dbReference type="PROSITE" id="PS50949">
    <property type="entry name" value="HTH_GNTR"/>
    <property type="match status" value="1"/>
</dbReference>
<evidence type="ECO:0000313" key="6">
    <source>
        <dbReference type="Proteomes" id="UP000323454"/>
    </source>
</evidence>
<gene>
    <name evidence="5" type="ORF">F0L68_06975</name>
</gene>
<dbReference type="InterPro" id="IPR011663">
    <property type="entry name" value="UTRA"/>
</dbReference>
<evidence type="ECO:0000256" key="1">
    <source>
        <dbReference type="ARBA" id="ARBA00023015"/>
    </source>
</evidence>
<dbReference type="SMART" id="SM00866">
    <property type="entry name" value="UTRA"/>
    <property type="match status" value="1"/>
</dbReference>
<dbReference type="PRINTS" id="PR00035">
    <property type="entry name" value="HTHGNTR"/>
</dbReference>
<dbReference type="PANTHER" id="PTHR44846">
    <property type="entry name" value="MANNOSYL-D-GLYCERATE TRANSPORT/METABOLISM SYSTEM REPRESSOR MNGR-RELATED"/>
    <property type="match status" value="1"/>
</dbReference>
<dbReference type="GO" id="GO:0003700">
    <property type="term" value="F:DNA-binding transcription factor activity"/>
    <property type="evidence" value="ECO:0007669"/>
    <property type="project" value="InterPro"/>
</dbReference>
<evidence type="ECO:0000256" key="3">
    <source>
        <dbReference type="ARBA" id="ARBA00023163"/>
    </source>
</evidence>
<reference evidence="5 6" key="1">
    <citation type="submission" date="2019-09" db="EMBL/GenBank/DDBJ databases">
        <title>Goodfellowia gen. nov., a new genus of the Pseudonocardineae related to Actinoalloteichus, containing Goodfellowia coeruleoviolacea gen. nov., comb. nov. gen. nov., comb. nov.</title>
        <authorList>
            <person name="Labeda D."/>
        </authorList>
    </citation>
    <scope>NUCLEOTIDE SEQUENCE [LARGE SCALE GENOMIC DNA]</scope>
    <source>
        <strain evidence="5 6">AN110305</strain>
    </source>
</reference>
<organism evidence="5 6">
    <name type="scientific">Solihabitans fulvus</name>
    <dbReference type="NCBI Taxonomy" id="1892852"/>
    <lineage>
        <taxon>Bacteria</taxon>
        <taxon>Bacillati</taxon>
        <taxon>Actinomycetota</taxon>
        <taxon>Actinomycetes</taxon>
        <taxon>Pseudonocardiales</taxon>
        <taxon>Pseudonocardiaceae</taxon>
        <taxon>Solihabitans</taxon>
    </lineage>
</organism>
<dbReference type="Pfam" id="PF00392">
    <property type="entry name" value="GntR"/>
    <property type="match status" value="1"/>
</dbReference>
<comment type="caution">
    <text evidence="5">The sequence shown here is derived from an EMBL/GenBank/DDBJ whole genome shotgun (WGS) entry which is preliminary data.</text>
</comment>
<evidence type="ECO:0000256" key="2">
    <source>
        <dbReference type="ARBA" id="ARBA00023125"/>
    </source>
</evidence>
<dbReference type="InterPro" id="IPR036390">
    <property type="entry name" value="WH_DNA-bd_sf"/>
</dbReference>
<dbReference type="Pfam" id="PF07702">
    <property type="entry name" value="UTRA"/>
    <property type="match status" value="1"/>
</dbReference>
<dbReference type="AlphaFoldDB" id="A0A5B2XNU9"/>
<dbReference type="RefSeq" id="WP_149848614.1">
    <property type="nucleotide sequence ID" value="NZ_VUOB01000010.1"/>
</dbReference>
<sequence>MTIALFRKIAKELRGDILANSLSPGDAIPSENDLAHRFDTTRATVRKAIALLRAEGLVISGQGARTIVRPRPRVKMLVTGANYSDRRSSGMSNFNAEASAQGQQANQRLLSVTEEAAPAEVAGRLDIATGDAVIIRRRLFTIEDEPMQLCDGYYPVDLFRSTPVAESRLIKGGVHAAMTDPAGSVRREVRQFVEDLDVRLPLPHEAETLAIPEGVPVVRVLRTAYDSDGRALEVLDSLLPADRYAFRYVIDVL</sequence>
<dbReference type="InterPro" id="IPR000524">
    <property type="entry name" value="Tscrpt_reg_HTH_GntR"/>
</dbReference>
<dbReference type="OrthoDB" id="3571145at2"/>
<dbReference type="PANTHER" id="PTHR44846:SF17">
    <property type="entry name" value="GNTR-FAMILY TRANSCRIPTIONAL REGULATOR"/>
    <property type="match status" value="1"/>
</dbReference>
<dbReference type="CDD" id="cd07377">
    <property type="entry name" value="WHTH_GntR"/>
    <property type="match status" value="1"/>
</dbReference>
<dbReference type="Proteomes" id="UP000323454">
    <property type="component" value="Unassembled WGS sequence"/>
</dbReference>
<evidence type="ECO:0000313" key="5">
    <source>
        <dbReference type="EMBL" id="KAA2264815.1"/>
    </source>
</evidence>
<keyword evidence="6" id="KW-1185">Reference proteome</keyword>
<dbReference type="Gene3D" id="3.40.1410.10">
    <property type="entry name" value="Chorismate lyase-like"/>
    <property type="match status" value="1"/>
</dbReference>
<evidence type="ECO:0000259" key="4">
    <source>
        <dbReference type="PROSITE" id="PS50949"/>
    </source>
</evidence>
<feature type="domain" description="HTH gntR-type" evidence="4">
    <location>
        <begin position="3"/>
        <end position="71"/>
    </location>
</feature>
<reference evidence="5 6" key="2">
    <citation type="submission" date="2019-09" db="EMBL/GenBank/DDBJ databases">
        <authorList>
            <person name="Jin C."/>
        </authorList>
    </citation>
    <scope>NUCLEOTIDE SEQUENCE [LARGE SCALE GENOMIC DNA]</scope>
    <source>
        <strain evidence="5 6">AN110305</strain>
    </source>
</reference>
<accession>A0A5B2XNU9</accession>
<keyword evidence="1" id="KW-0805">Transcription regulation</keyword>
<dbReference type="InterPro" id="IPR050679">
    <property type="entry name" value="Bact_HTH_transcr_reg"/>
</dbReference>
<protein>
    <submittedName>
        <fullName evidence="5">GntR family transcriptional regulator</fullName>
    </submittedName>
</protein>
<dbReference type="GO" id="GO:0045892">
    <property type="term" value="P:negative regulation of DNA-templated transcription"/>
    <property type="evidence" value="ECO:0007669"/>
    <property type="project" value="TreeGrafter"/>
</dbReference>
<dbReference type="SUPFAM" id="SSF64288">
    <property type="entry name" value="Chorismate lyase-like"/>
    <property type="match status" value="1"/>
</dbReference>
<keyword evidence="3" id="KW-0804">Transcription</keyword>
<dbReference type="InterPro" id="IPR028978">
    <property type="entry name" value="Chorismate_lyase_/UTRA_dom_sf"/>
</dbReference>
<dbReference type="InterPro" id="IPR036388">
    <property type="entry name" value="WH-like_DNA-bd_sf"/>
</dbReference>
<dbReference type="GO" id="GO:0003677">
    <property type="term" value="F:DNA binding"/>
    <property type="evidence" value="ECO:0007669"/>
    <property type="project" value="UniProtKB-KW"/>
</dbReference>
<dbReference type="SUPFAM" id="SSF46785">
    <property type="entry name" value="Winged helix' DNA-binding domain"/>
    <property type="match status" value="1"/>
</dbReference>